<evidence type="ECO:0000313" key="2">
    <source>
        <dbReference type="EMBL" id="GII47873.1"/>
    </source>
</evidence>
<dbReference type="AlphaFoldDB" id="A0A8J3UME5"/>
<keyword evidence="3" id="KW-1185">Reference proteome</keyword>
<dbReference type="RefSeq" id="WP_239095045.1">
    <property type="nucleotide sequence ID" value="NZ_BAAAKY010000027.1"/>
</dbReference>
<keyword evidence="2" id="KW-0808">Transferase</keyword>
<organism evidence="2 3">
    <name type="scientific">Planotetraspora silvatica</name>
    <dbReference type="NCBI Taxonomy" id="234614"/>
    <lineage>
        <taxon>Bacteria</taxon>
        <taxon>Bacillati</taxon>
        <taxon>Actinomycetota</taxon>
        <taxon>Actinomycetes</taxon>
        <taxon>Streptosporangiales</taxon>
        <taxon>Streptosporangiaceae</taxon>
        <taxon>Planotetraspora</taxon>
    </lineage>
</organism>
<dbReference type="SUPFAM" id="SSF52540">
    <property type="entry name" value="P-loop containing nucleoside triphosphate hydrolases"/>
    <property type="match status" value="1"/>
</dbReference>
<dbReference type="EMBL" id="BOOQ01000027">
    <property type="protein sequence ID" value="GII47873.1"/>
    <property type="molecule type" value="Genomic_DNA"/>
</dbReference>
<proteinExistence type="predicted"/>
<dbReference type="Proteomes" id="UP000644610">
    <property type="component" value="Unassembled WGS sequence"/>
</dbReference>
<evidence type="ECO:0000256" key="1">
    <source>
        <dbReference type="SAM" id="MobiDB-lite"/>
    </source>
</evidence>
<dbReference type="GO" id="GO:0016301">
    <property type="term" value="F:kinase activity"/>
    <property type="evidence" value="ECO:0007669"/>
    <property type="project" value="UniProtKB-KW"/>
</dbReference>
<comment type="caution">
    <text evidence="2">The sequence shown here is derived from an EMBL/GenBank/DDBJ whole genome shotgun (WGS) entry which is preliminary data.</text>
</comment>
<protein>
    <submittedName>
        <fullName evidence="2">Adenylate kinase</fullName>
    </submittedName>
</protein>
<accession>A0A8J3UME5</accession>
<dbReference type="InterPro" id="IPR027417">
    <property type="entry name" value="P-loop_NTPase"/>
</dbReference>
<dbReference type="Gene3D" id="3.40.50.300">
    <property type="entry name" value="P-loop containing nucleotide triphosphate hydrolases"/>
    <property type="match status" value="1"/>
</dbReference>
<sequence length="200" mass="21384">MGGSQHGTGNPDALPSGRVAGGPAAGEVAAWLRGRPARARTTRVLAVEGRSGAGKSTFAAAVAAELGAPVIRMDDLYDGWDGLLAGVDALLEWVLRPLAAGRPARWRRYDWERSEYAEWHEAPSADALVVEGVGSGARQAAPHLSGLVWLEAGAGVRRARALARDGDLYAPHWPRWARQEDRYYAAHDVRSRADLTVTTG</sequence>
<reference evidence="2" key="1">
    <citation type="submission" date="2021-01" db="EMBL/GenBank/DDBJ databases">
        <title>Whole genome shotgun sequence of Planotetraspora silvatica NBRC 100141.</title>
        <authorList>
            <person name="Komaki H."/>
            <person name="Tamura T."/>
        </authorList>
    </citation>
    <scope>NUCLEOTIDE SEQUENCE</scope>
    <source>
        <strain evidence="2">NBRC 100141</strain>
    </source>
</reference>
<name>A0A8J3UME5_9ACTN</name>
<evidence type="ECO:0000313" key="3">
    <source>
        <dbReference type="Proteomes" id="UP000644610"/>
    </source>
</evidence>
<gene>
    <name evidence="2" type="ORF">Psi02_42970</name>
</gene>
<keyword evidence="2" id="KW-0418">Kinase</keyword>
<feature type="region of interest" description="Disordered" evidence="1">
    <location>
        <begin position="1"/>
        <end position="20"/>
    </location>
</feature>